<sequence length="285" mass="29709">MPKPRAILLLVALTLGVQAGAQYITGEEQPLRPDPIPAGQHTVQQPAEAPVAGKKNKKTQKKGEQPAAAEQPLPSADNLETYTAAQIVEQAQAEAAAKQEAAQKAAEQAAQAEAGAKAAAEQAAQAEAAAKNAVQDTQAVVQNGDNPVAEPPAQGADSGEVPGVEAPQDDADNVALLPVERLTPPPPPTETVIVEQAIYRCPQGKGYIYVDADAKKGRGRCTLYRAAKTEEVPVGSQPEKPLPGGSASCSGTINYKGNTYLFRDGMPCPIPDNIFRRLTPAASSR</sequence>
<evidence type="ECO:0000313" key="4">
    <source>
        <dbReference type="EMBL" id="EHM56106.1"/>
    </source>
</evidence>
<keyword evidence="3" id="KW-0732">Signal</keyword>
<keyword evidence="1" id="KW-0175">Coiled coil</keyword>
<dbReference type="RefSeq" id="WP_006984110.1">
    <property type="nucleotide sequence ID" value="NZ_JH417877.1"/>
</dbReference>
<dbReference type="EMBL" id="AGCM01000004">
    <property type="protein sequence ID" value="EHM56106.1"/>
    <property type="molecule type" value="Genomic_DNA"/>
</dbReference>
<reference evidence="4 5" key="1">
    <citation type="submission" date="2011-08" db="EMBL/GenBank/DDBJ databases">
        <authorList>
            <person name="Weinstock G."/>
            <person name="Sodergren E."/>
            <person name="Clifton S."/>
            <person name="Fulton L."/>
            <person name="Fulton B."/>
            <person name="Courtney L."/>
            <person name="Fronick C."/>
            <person name="Harrison M."/>
            <person name="Strong C."/>
            <person name="Farmer C."/>
            <person name="Delahaunty K."/>
            <person name="Markovic C."/>
            <person name="Hall O."/>
            <person name="Minx P."/>
            <person name="Tomlinson C."/>
            <person name="Mitreva M."/>
            <person name="Hou S."/>
            <person name="Chen J."/>
            <person name="Wollam A."/>
            <person name="Pepin K.H."/>
            <person name="Johnson M."/>
            <person name="Bhonagiri V."/>
            <person name="Zhang X."/>
            <person name="Suruliraj S."/>
            <person name="Warren W."/>
            <person name="Chinwalla A."/>
            <person name="Mardis E.R."/>
            <person name="Wilson R.K."/>
        </authorList>
    </citation>
    <scope>NUCLEOTIDE SEQUENCE [LARGE SCALE GENOMIC DNA]</scope>
    <source>
        <strain evidence="4 5">F0432</strain>
    </source>
</reference>
<feature type="signal peptide" evidence="3">
    <location>
        <begin position="1"/>
        <end position="21"/>
    </location>
</feature>
<dbReference type="HOGENOM" id="CLU_1056428_0_0_6"/>
<feature type="region of interest" description="Disordered" evidence="2">
    <location>
        <begin position="143"/>
        <end position="168"/>
    </location>
</feature>
<dbReference type="AlphaFoldDB" id="G9ZBF6"/>
<proteinExistence type="predicted"/>
<gene>
    <name evidence="4" type="ORF">HMPREF9080_00079</name>
</gene>
<feature type="chain" id="PRO_5003529231" evidence="3">
    <location>
        <begin position="22"/>
        <end position="285"/>
    </location>
</feature>
<evidence type="ECO:0000256" key="3">
    <source>
        <dbReference type="SAM" id="SignalP"/>
    </source>
</evidence>
<evidence type="ECO:0000256" key="1">
    <source>
        <dbReference type="SAM" id="Coils"/>
    </source>
</evidence>
<evidence type="ECO:0000256" key="2">
    <source>
        <dbReference type="SAM" id="MobiDB-lite"/>
    </source>
</evidence>
<dbReference type="STRING" id="797473.HMPREF9080_00079"/>
<feature type="region of interest" description="Disordered" evidence="2">
    <location>
        <begin position="26"/>
        <end position="81"/>
    </location>
</feature>
<comment type="caution">
    <text evidence="4">The sequence shown here is derived from an EMBL/GenBank/DDBJ whole genome shotgun (WGS) entry which is preliminary data.</text>
</comment>
<accession>G9ZBF6</accession>
<protein>
    <submittedName>
        <fullName evidence="4">Uncharacterized protein</fullName>
    </submittedName>
</protein>
<dbReference type="Proteomes" id="UP000004750">
    <property type="component" value="Unassembled WGS sequence"/>
</dbReference>
<evidence type="ECO:0000313" key="5">
    <source>
        <dbReference type="Proteomes" id="UP000004750"/>
    </source>
</evidence>
<organism evidence="4 5">
    <name type="scientific">Cardiobacterium valvarum F0432</name>
    <dbReference type="NCBI Taxonomy" id="797473"/>
    <lineage>
        <taxon>Bacteria</taxon>
        <taxon>Pseudomonadati</taxon>
        <taxon>Pseudomonadota</taxon>
        <taxon>Gammaproteobacteria</taxon>
        <taxon>Cardiobacteriales</taxon>
        <taxon>Cardiobacteriaceae</taxon>
        <taxon>Cardiobacterium</taxon>
    </lineage>
</organism>
<feature type="coiled-coil region" evidence="1">
    <location>
        <begin position="88"/>
        <end position="136"/>
    </location>
</feature>
<name>G9ZBF6_9GAMM</name>